<evidence type="ECO:0000313" key="8">
    <source>
        <dbReference type="EMBL" id="AVO52892.1"/>
    </source>
</evidence>
<keyword evidence="3" id="KW-0677">Repeat</keyword>
<evidence type="ECO:0000256" key="6">
    <source>
        <dbReference type="SAM" id="SignalP"/>
    </source>
</evidence>
<feature type="signal peptide" evidence="6">
    <location>
        <begin position="1"/>
        <end position="27"/>
    </location>
</feature>
<dbReference type="InterPro" id="IPR014004">
    <property type="entry name" value="Transpt-assoc_nodulatn_dom_bac"/>
</dbReference>
<dbReference type="PANTHER" id="PTHR34606">
    <property type="entry name" value="BON DOMAIN-CONTAINING PROTEIN"/>
    <property type="match status" value="1"/>
</dbReference>
<dbReference type="InterPro" id="IPR007055">
    <property type="entry name" value="BON_dom"/>
</dbReference>
<reference evidence="8 9" key="1">
    <citation type="submission" date="2018-03" db="EMBL/GenBank/DDBJ databases">
        <title>Complete genome sequence and methylome analysis of Pseudomonas mendocina NEB 698.</title>
        <authorList>
            <person name="Morgan R.D."/>
        </authorList>
    </citation>
    <scope>NUCLEOTIDE SEQUENCE [LARGE SCALE GENOMIC DNA]</scope>
    <source>
        <strain evidence="8 9">NEB698</strain>
    </source>
</reference>
<evidence type="ECO:0000313" key="9">
    <source>
        <dbReference type="Proteomes" id="UP000238327"/>
    </source>
</evidence>
<dbReference type="OrthoDB" id="8910395at2"/>
<evidence type="ECO:0000259" key="7">
    <source>
        <dbReference type="PROSITE" id="PS50914"/>
    </source>
</evidence>
<protein>
    <recommendedName>
        <fullName evidence="5">Osmotically-inducible protein Y</fullName>
    </recommendedName>
</protein>
<proteinExistence type="predicted"/>
<dbReference type="Gene3D" id="3.30.1340.30">
    <property type="match status" value="3"/>
</dbReference>
<dbReference type="InterPro" id="IPR051686">
    <property type="entry name" value="Lipoprotein_DolP"/>
</dbReference>
<evidence type="ECO:0000256" key="5">
    <source>
        <dbReference type="ARBA" id="ARBA00070588"/>
    </source>
</evidence>
<feature type="domain" description="BON" evidence="7">
    <location>
        <begin position="206"/>
        <end position="273"/>
    </location>
</feature>
<feature type="domain" description="BON" evidence="7">
    <location>
        <begin position="31"/>
        <end position="99"/>
    </location>
</feature>
<dbReference type="Proteomes" id="UP000238327">
    <property type="component" value="Chromosome"/>
</dbReference>
<keyword evidence="2 6" id="KW-0732">Signal</keyword>
<dbReference type="RefSeq" id="WP_106737705.1">
    <property type="nucleotide sequence ID" value="NZ_CP027657.1"/>
</dbReference>
<dbReference type="AlphaFoldDB" id="A0A2R3QME9"/>
<dbReference type="PANTHER" id="PTHR34606:SF15">
    <property type="entry name" value="BON DOMAIN-CONTAINING PROTEIN"/>
    <property type="match status" value="1"/>
</dbReference>
<dbReference type="SMART" id="SM00749">
    <property type="entry name" value="BON"/>
    <property type="match status" value="3"/>
</dbReference>
<evidence type="ECO:0000256" key="4">
    <source>
        <dbReference type="ARBA" id="ARBA00022764"/>
    </source>
</evidence>
<name>A0A2R3QME9_ECTME</name>
<dbReference type="PROSITE" id="PS50914">
    <property type="entry name" value="BON"/>
    <property type="match status" value="3"/>
</dbReference>
<keyword evidence="4" id="KW-0574">Periplasm</keyword>
<accession>A0A2R3QME9</accession>
<gene>
    <name evidence="8" type="ORF">C7A17_08965</name>
</gene>
<evidence type="ECO:0000256" key="3">
    <source>
        <dbReference type="ARBA" id="ARBA00022737"/>
    </source>
</evidence>
<dbReference type="Pfam" id="PF04972">
    <property type="entry name" value="BON"/>
    <property type="match status" value="3"/>
</dbReference>
<sequence length="273" mass="28686">MNIHPSKLLLASAISLALAAMSGVTVADEVSDARQESQISTTYTLNPYLHANDLKVSVKNGKATLRGQVEESVSKELAEEIAQGVDGITEVNNEIVVQPDYVPAKGTARSSFGETIEDASITTAVKSKLLWSKHTDGMSTEVETKAGRVTLRGTAKSAADKDFAGRLARNTRGVSAVDNQLKVEASKPGVVAAGKNGVDQAGTEIADSWITTKVKSTLLYSSNVSGSDIKVSTEKGIVTLSGKVDDGAEQALAIELAQNVRGVKSVQAKQLLF</sequence>
<feature type="domain" description="BON" evidence="7">
    <location>
        <begin position="117"/>
        <end position="185"/>
    </location>
</feature>
<dbReference type="EMBL" id="CP027657">
    <property type="protein sequence ID" value="AVO52892.1"/>
    <property type="molecule type" value="Genomic_DNA"/>
</dbReference>
<feature type="chain" id="PRO_5015302921" description="Osmotically-inducible protein Y" evidence="6">
    <location>
        <begin position="28"/>
        <end position="273"/>
    </location>
</feature>
<evidence type="ECO:0000256" key="2">
    <source>
        <dbReference type="ARBA" id="ARBA00022729"/>
    </source>
</evidence>
<evidence type="ECO:0000256" key="1">
    <source>
        <dbReference type="ARBA" id="ARBA00004418"/>
    </source>
</evidence>
<dbReference type="GO" id="GO:0042597">
    <property type="term" value="C:periplasmic space"/>
    <property type="evidence" value="ECO:0007669"/>
    <property type="project" value="UniProtKB-SubCell"/>
</dbReference>
<comment type="subcellular location">
    <subcellularLocation>
        <location evidence="1">Periplasm</location>
    </subcellularLocation>
</comment>
<dbReference type="FunFam" id="3.30.1340.30:FF:000001">
    <property type="entry name" value="Molecular chaperone OsmY"/>
    <property type="match status" value="1"/>
</dbReference>
<organism evidence="8 9">
    <name type="scientific">Ectopseudomonas mendocina</name>
    <name type="common">Pseudomonas mendocina</name>
    <dbReference type="NCBI Taxonomy" id="300"/>
    <lineage>
        <taxon>Bacteria</taxon>
        <taxon>Pseudomonadati</taxon>
        <taxon>Pseudomonadota</taxon>
        <taxon>Gammaproteobacteria</taxon>
        <taxon>Pseudomonadales</taxon>
        <taxon>Pseudomonadaceae</taxon>
        <taxon>Ectopseudomonas</taxon>
    </lineage>
</organism>